<dbReference type="SMART" id="SM00354">
    <property type="entry name" value="HTH_LACI"/>
    <property type="match status" value="1"/>
</dbReference>
<name>A0ABS9TU62_9PSEU</name>
<evidence type="ECO:0000259" key="4">
    <source>
        <dbReference type="PROSITE" id="PS50932"/>
    </source>
</evidence>
<keyword evidence="6" id="KW-1185">Reference proteome</keyword>
<evidence type="ECO:0000313" key="6">
    <source>
        <dbReference type="Proteomes" id="UP001299970"/>
    </source>
</evidence>
<dbReference type="PROSITE" id="PS00356">
    <property type="entry name" value="HTH_LACI_1"/>
    <property type="match status" value="1"/>
</dbReference>
<dbReference type="SUPFAM" id="SSF47413">
    <property type="entry name" value="lambda repressor-like DNA-binding domains"/>
    <property type="match status" value="1"/>
</dbReference>
<dbReference type="InterPro" id="IPR000843">
    <property type="entry name" value="HTH_LacI"/>
</dbReference>
<reference evidence="5 6" key="1">
    <citation type="submission" date="2022-03" db="EMBL/GenBank/DDBJ databases">
        <title>Pseudonocardia alaer sp. nov., a novel actinomycete isolated from reed forest soil.</title>
        <authorList>
            <person name="Wang L."/>
        </authorList>
    </citation>
    <scope>NUCLEOTIDE SEQUENCE [LARGE SCALE GENOMIC DNA]</scope>
    <source>
        <strain evidence="5 6">Y-16303</strain>
    </source>
</reference>
<dbReference type="PANTHER" id="PTHR30146">
    <property type="entry name" value="LACI-RELATED TRANSCRIPTIONAL REPRESSOR"/>
    <property type="match status" value="1"/>
</dbReference>
<dbReference type="InterPro" id="IPR028082">
    <property type="entry name" value="Peripla_BP_I"/>
</dbReference>
<dbReference type="PANTHER" id="PTHR30146:SF109">
    <property type="entry name" value="HTH-TYPE TRANSCRIPTIONAL REGULATOR GALS"/>
    <property type="match status" value="1"/>
</dbReference>
<dbReference type="RefSeq" id="WP_241042907.1">
    <property type="nucleotide sequence ID" value="NZ_BAAAJF010000028.1"/>
</dbReference>
<dbReference type="SUPFAM" id="SSF53822">
    <property type="entry name" value="Periplasmic binding protein-like I"/>
    <property type="match status" value="1"/>
</dbReference>
<evidence type="ECO:0000256" key="1">
    <source>
        <dbReference type="ARBA" id="ARBA00023015"/>
    </source>
</evidence>
<dbReference type="CDD" id="cd01392">
    <property type="entry name" value="HTH_LacI"/>
    <property type="match status" value="1"/>
</dbReference>
<comment type="caution">
    <text evidence="5">The sequence shown here is derived from an EMBL/GenBank/DDBJ whole genome shotgun (WGS) entry which is preliminary data.</text>
</comment>
<dbReference type="Gene3D" id="1.10.260.40">
    <property type="entry name" value="lambda repressor-like DNA-binding domains"/>
    <property type="match status" value="1"/>
</dbReference>
<dbReference type="Gene3D" id="3.40.50.2300">
    <property type="match status" value="2"/>
</dbReference>
<feature type="domain" description="HTH lacI-type" evidence="4">
    <location>
        <begin position="11"/>
        <end position="65"/>
    </location>
</feature>
<evidence type="ECO:0000313" key="5">
    <source>
        <dbReference type="EMBL" id="MCH6172100.1"/>
    </source>
</evidence>
<dbReference type="Proteomes" id="UP001299970">
    <property type="component" value="Unassembled WGS sequence"/>
</dbReference>
<dbReference type="InterPro" id="IPR010982">
    <property type="entry name" value="Lambda_DNA-bd_dom_sf"/>
</dbReference>
<protein>
    <submittedName>
        <fullName evidence="5">LacI family transcriptional regulator</fullName>
    </submittedName>
</protein>
<organism evidence="5 6">
    <name type="scientific">Pseudonocardia alaniniphila</name>
    <dbReference type="NCBI Taxonomy" id="75291"/>
    <lineage>
        <taxon>Bacteria</taxon>
        <taxon>Bacillati</taxon>
        <taxon>Actinomycetota</taxon>
        <taxon>Actinomycetes</taxon>
        <taxon>Pseudonocardiales</taxon>
        <taxon>Pseudonocardiaceae</taxon>
        <taxon>Pseudonocardia</taxon>
    </lineage>
</organism>
<dbReference type="Pfam" id="PF00356">
    <property type="entry name" value="LacI"/>
    <property type="match status" value="1"/>
</dbReference>
<keyword evidence="1" id="KW-0805">Transcription regulation</keyword>
<dbReference type="EMBL" id="JAKXMK010000056">
    <property type="protein sequence ID" value="MCH6172100.1"/>
    <property type="molecule type" value="Genomic_DNA"/>
</dbReference>
<dbReference type="InterPro" id="IPR046335">
    <property type="entry name" value="LacI/GalR-like_sensor"/>
</dbReference>
<dbReference type="PROSITE" id="PS50932">
    <property type="entry name" value="HTH_LACI_2"/>
    <property type="match status" value="1"/>
</dbReference>
<dbReference type="Pfam" id="PF13377">
    <property type="entry name" value="Peripla_BP_3"/>
    <property type="match status" value="1"/>
</dbReference>
<sequence>MVERRERARRTTMNDVARVAGVSSASVSYALTGAPGVSDELRERIRAIANELGYRPSLVAQGLKTGRARSIGLLLADISNPFYTEIAACAVAAAGDEGYEVLISHVGLGQDTDGDDDGEREAARLAAVARAHIDRYTSGLMLTSLLASDRPLLDELRRTHVPVVQLYRKVPGEPSDWVGIDDHAAAEDVMNHLIATGRRHIVVLGGQRSSYASTARAAGFVDALRAAGLQPANLDQGLWGGISRRSGYERARELFAGDTRIDAVACGNDLIALGVLDACRDAGRAVPDDIAVTGIDDMSFASVGPLQLTTVSVPREQMGRRGVQLLLRRIDGDSGPPVEEVLPHRLRVRDTA</sequence>
<proteinExistence type="predicted"/>
<keyword evidence="3" id="KW-0804">Transcription</keyword>
<keyword evidence="2" id="KW-0238">DNA-binding</keyword>
<evidence type="ECO:0000256" key="3">
    <source>
        <dbReference type="ARBA" id="ARBA00023163"/>
    </source>
</evidence>
<gene>
    <name evidence="5" type="ORF">MMF94_41010</name>
</gene>
<accession>A0ABS9TU62</accession>
<evidence type="ECO:0000256" key="2">
    <source>
        <dbReference type="ARBA" id="ARBA00023125"/>
    </source>
</evidence>
<dbReference type="CDD" id="cd06267">
    <property type="entry name" value="PBP1_LacI_sugar_binding-like"/>
    <property type="match status" value="1"/>
</dbReference>